<name>A0A151IB52_9HYME</name>
<evidence type="ECO:0000256" key="1">
    <source>
        <dbReference type="SAM" id="MobiDB-lite"/>
    </source>
</evidence>
<dbReference type="STRING" id="456900.A0A151IB52"/>
<accession>A0A151IB52</accession>
<evidence type="ECO:0000313" key="2">
    <source>
        <dbReference type="EMBL" id="KYM96890.1"/>
    </source>
</evidence>
<feature type="region of interest" description="Disordered" evidence="1">
    <location>
        <begin position="1"/>
        <end position="20"/>
    </location>
</feature>
<protein>
    <submittedName>
        <fullName evidence="2">Uncharacterized protein</fullName>
    </submittedName>
</protein>
<dbReference type="EMBL" id="KQ978123">
    <property type="protein sequence ID" value="KYM96890.1"/>
    <property type="molecule type" value="Genomic_DNA"/>
</dbReference>
<dbReference type="PANTHER" id="PTHR46601">
    <property type="entry name" value="ULP_PROTEASE DOMAIN-CONTAINING PROTEIN"/>
    <property type="match status" value="1"/>
</dbReference>
<reference evidence="2 3" key="1">
    <citation type="submission" date="2016-03" db="EMBL/GenBank/DDBJ databases">
        <title>Cyphomyrmex costatus WGS genome.</title>
        <authorList>
            <person name="Nygaard S."/>
            <person name="Hu H."/>
            <person name="Boomsma J."/>
            <person name="Zhang G."/>
        </authorList>
    </citation>
    <scope>NUCLEOTIDE SEQUENCE [LARGE SCALE GENOMIC DNA]</scope>
    <source>
        <strain evidence="2">MS0001</strain>
        <tissue evidence="2">Whole body</tissue>
    </source>
</reference>
<keyword evidence="3" id="KW-1185">Reference proteome</keyword>
<proteinExistence type="predicted"/>
<dbReference type="AlphaFoldDB" id="A0A151IB52"/>
<sequence length="497" mass="56838">MTDEHGILALPNAKKGGSKLPSETENLIKAFLNDENSRLLPGMKDFVSVRNKDGSREHVQKRLILSNLSELYEKFRNDYPDVKIGISKFCELRPRHCVLAGSSGTHTVCVCTHHENVKLMIDAINLQAITKDTDLPLKSYSDCLQEITCKNPTSSCHLGKCELCPDGESLKNHLLSILHERYIDRIEFQVWQHTDRSTLKTEIVDNEEFIEQLCRLLFKLKPHDFISKMQSSYVNELKTTLLDNEFIVQCDFAENYAFVIQNAAQSFHWNNNQCSIFTAVIYYKEQEELKHRSIAILSDSLKHDTIAVYECQKIIVQFLKENFNPVKIIYFTDGTAQHFKNKYNLKNLQLHKQDFGILAEWHFHATAHGKGPCDGVGGNLKRLSARASLQASAENHILTPIDLYRWAKENLSKTVVFFSPKCDQENATETLKSRFATAVTIPETQKYHAILPIDDESLAFKNYSLATDYEVYPKIKTNKRKASGQTPMKGKTKRNSL</sequence>
<organism evidence="2 3">
    <name type="scientific">Cyphomyrmex costatus</name>
    <dbReference type="NCBI Taxonomy" id="456900"/>
    <lineage>
        <taxon>Eukaryota</taxon>
        <taxon>Metazoa</taxon>
        <taxon>Ecdysozoa</taxon>
        <taxon>Arthropoda</taxon>
        <taxon>Hexapoda</taxon>
        <taxon>Insecta</taxon>
        <taxon>Pterygota</taxon>
        <taxon>Neoptera</taxon>
        <taxon>Endopterygota</taxon>
        <taxon>Hymenoptera</taxon>
        <taxon>Apocrita</taxon>
        <taxon>Aculeata</taxon>
        <taxon>Formicoidea</taxon>
        <taxon>Formicidae</taxon>
        <taxon>Myrmicinae</taxon>
        <taxon>Cyphomyrmex</taxon>
    </lineage>
</organism>
<gene>
    <name evidence="2" type="ORF">ALC62_12427</name>
</gene>
<dbReference type="Proteomes" id="UP000078542">
    <property type="component" value="Unassembled WGS sequence"/>
</dbReference>
<dbReference type="PANTHER" id="PTHR46601:SF1">
    <property type="entry name" value="ADF-H DOMAIN-CONTAINING PROTEIN"/>
    <property type="match status" value="1"/>
</dbReference>
<evidence type="ECO:0000313" key="3">
    <source>
        <dbReference type="Proteomes" id="UP000078542"/>
    </source>
</evidence>